<reference evidence="2 3" key="1">
    <citation type="submission" date="2016-10" db="EMBL/GenBank/DDBJ databases">
        <authorList>
            <person name="de Groot N.N."/>
        </authorList>
    </citation>
    <scope>NUCLEOTIDE SEQUENCE [LARGE SCALE GENOMIC DNA]</scope>
    <source>
        <strain evidence="2 3">ATCC 700224</strain>
    </source>
</reference>
<gene>
    <name evidence="2" type="ORF">SAMN05421720_10952</name>
</gene>
<proteinExistence type="predicted"/>
<evidence type="ECO:0000313" key="2">
    <source>
        <dbReference type="EMBL" id="SDE62562.1"/>
    </source>
</evidence>
<dbReference type="InterPro" id="IPR026391">
    <property type="entry name" value="Cas_GSU0052"/>
</dbReference>
<protein>
    <submittedName>
        <fullName evidence="2">CRISPR-associated protein Csx14</fullName>
    </submittedName>
</protein>
<accession>A0A1G7EFZ5</accession>
<feature type="region of interest" description="Disordered" evidence="1">
    <location>
        <begin position="77"/>
        <end position="106"/>
    </location>
</feature>
<evidence type="ECO:0000256" key="1">
    <source>
        <dbReference type="SAM" id="MobiDB-lite"/>
    </source>
</evidence>
<dbReference type="RefSeq" id="WP_092786759.1">
    <property type="nucleotide sequence ID" value="NZ_FNAP01000009.1"/>
</dbReference>
<dbReference type="OrthoDB" id="129560at2"/>
<name>A0A1G7EFZ5_9PROT</name>
<dbReference type="AlphaFoldDB" id="A0A1G7EFZ5"/>
<sequence>MADRTIPVDPFNPGQVFACLGLMEAAEALIGPAEGGFTWKTGATTVDFTLSTQGDADPVAEVLDFLAAAEVVELAPNGWEPPKKDGKAEKKRDAKDGESAVRREDCPTFPGAVPEKMALPILLRRGNHPPVMLCHWAEDEKAGLPPFKLYSGNRTGASIARAMTAGTWTKGKTPKIVTRGIAQLHEADRDGLCRDPFNVLCPMKGSFNFDTRGAWTALDAGYSPNDQGDAVLASPVVEMLAAWGVEAFRPAAVDQGHHVYRLTLWTGSLPTPLARAALGGALGDLIDTRTYRFSLAMAGKNKVVTAATEDL</sequence>
<organism evidence="2 3">
    <name type="scientific">Rhodospira trueperi</name>
    <dbReference type="NCBI Taxonomy" id="69960"/>
    <lineage>
        <taxon>Bacteria</taxon>
        <taxon>Pseudomonadati</taxon>
        <taxon>Pseudomonadota</taxon>
        <taxon>Alphaproteobacteria</taxon>
        <taxon>Rhodospirillales</taxon>
        <taxon>Rhodospirillaceae</taxon>
        <taxon>Rhodospira</taxon>
    </lineage>
</organism>
<feature type="compositionally biased region" description="Basic and acidic residues" evidence="1">
    <location>
        <begin position="81"/>
        <end position="106"/>
    </location>
</feature>
<dbReference type="STRING" id="69960.SAMN05421720_10952"/>
<dbReference type="EMBL" id="FNAP01000009">
    <property type="protein sequence ID" value="SDE62562.1"/>
    <property type="molecule type" value="Genomic_DNA"/>
</dbReference>
<dbReference type="NCBIfam" id="TIGR04106">
    <property type="entry name" value="cas8c_GSU0052"/>
    <property type="match status" value="1"/>
</dbReference>
<evidence type="ECO:0000313" key="3">
    <source>
        <dbReference type="Proteomes" id="UP000199412"/>
    </source>
</evidence>
<keyword evidence="3" id="KW-1185">Reference proteome</keyword>
<dbReference type="Proteomes" id="UP000199412">
    <property type="component" value="Unassembled WGS sequence"/>
</dbReference>